<comment type="caution">
    <text evidence="3">The sequence shown here is derived from an EMBL/GenBank/DDBJ whole genome shotgun (WGS) entry which is preliminary data.</text>
</comment>
<proteinExistence type="predicted"/>
<evidence type="ECO:0000256" key="1">
    <source>
        <dbReference type="SAM" id="MobiDB-lite"/>
    </source>
</evidence>
<feature type="chain" id="PRO_5022919579" evidence="2">
    <location>
        <begin position="19"/>
        <end position="580"/>
    </location>
</feature>
<accession>A0A5B0PL97</accession>
<evidence type="ECO:0000313" key="4">
    <source>
        <dbReference type="Proteomes" id="UP000324748"/>
    </source>
</evidence>
<keyword evidence="2" id="KW-0732">Signal</keyword>
<protein>
    <submittedName>
        <fullName evidence="3">Uncharacterized protein</fullName>
    </submittedName>
</protein>
<feature type="compositionally biased region" description="Basic and acidic residues" evidence="1">
    <location>
        <begin position="182"/>
        <end position="201"/>
    </location>
</feature>
<feature type="compositionally biased region" description="Polar residues" evidence="1">
    <location>
        <begin position="168"/>
        <end position="181"/>
    </location>
</feature>
<evidence type="ECO:0000313" key="3">
    <source>
        <dbReference type="EMBL" id="KAA1101414.1"/>
    </source>
</evidence>
<dbReference type="EMBL" id="VSWC01000053">
    <property type="protein sequence ID" value="KAA1101414.1"/>
    <property type="molecule type" value="Genomic_DNA"/>
</dbReference>
<dbReference type="Proteomes" id="UP000324748">
    <property type="component" value="Unassembled WGS sequence"/>
</dbReference>
<feature type="signal peptide" evidence="2">
    <location>
        <begin position="1"/>
        <end position="18"/>
    </location>
</feature>
<sequence>MTLFLLWIEILVLHLLQSKKCMGSIGVPEKRITTPWSAMNIKIHFPDCVPRLPNMSEDEKEVQVYVSQNPHFNKQHSTGIAIPDLQLVQQTPEKQKTTPKASMHDNFQSLREGLSSFWFNEDVDEVLKEYPQYTNFLKENFKHLSSILEVLDPKQKIFPSEMQKENLHSSATESGSNQFSTDHQKLPNLKMKDDPNIHSEGTELPENLREAIIIMKSLLQRLNRLLHQIDSIVVKDPENILNSKITQTSLMLQRIIFQIIDYMYNNDLMKKEDFIGFYKTKGTLEISSFNMIVLNLMKYDNGALFPSYVTSTSIIGSCYTSHFKTLFKALEDDERRYLSYLNYRLFYDIQIKRQLNQGYDDDRKVVAHQIFQNENLFQKLEQYNLTKGELHLKGQGTEYNNQNYEQIKDILNHLKMYIMQYTSVIYECTRMVFSFLTFLFVEENYGEIVLEIVQEDFLFKAKLNLMKSSLQFIDEIGKIEHYLYYIVRNPFVEEKGRSHNIYQKHKSKEEAIQELYLIAKYTHIISYKHAESIRESSRSDNYEMNALCFLGLINKILSESKTQRKRVMNLIEIAYDSSAW</sequence>
<dbReference type="AlphaFoldDB" id="A0A5B0PL97"/>
<reference evidence="3 4" key="1">
    <citation type="submission" date="2019-05" db="EMBL/GenBank/DDBJ databases">
        <title>Emergence of the Ug99 lineage of the wheat stem rust pathogen through somatic hybridization.</title>
        <authorList>
            <person name="Li F."/>
            <person name="Upadhyaya N.M."/>
            <person name="Sperschneider J."/>
            <person name="Matny O."/>
            <person name="Nguyen-Phuc H."/>
            <person name="Mago R."/>
            <person name="Raley C."/>
            <person name="Miller M.E."/>
            <person name="Silverstein K.A.T."/>
            <person name="Henningsen E."/>
            <person name="Hirsch C.D."/>
            <person name="Visser B."/>
            <person name="Pretorius Z.A."/>
            <person name="Steffenson B.J."/>
            <person name="Schwessinger B."/>
            <person name="Dodds P.N."/>
            <person name="Figueroa M."/>
        </authorList>
    </citation>
    <scope>NUCLEOTIDE SEQUENCE [LARGE SCALE GENOMIC DNA]</scope>
    <source>
        <strain evidence="3">21-0</strain>
    </source>
</reference>
<feature type="region of interest" description="Disordered" evidence="1">
    <location>
        <begin position="162"/>
        <end position="201"/>
    </location>
</feature>
<organism evidence="3 4">
    <name type="scientific">Puccinia graminis f. sp. tritici</name>
    <dbReference type="NCBI Taxonomy" id="56615"/>
    <lineage>
        <taxon>Eukaryota</taxon>
        <taxon>Fungi</taxon>
        <taxon>Dikarya</taxon>
        <taxon>Basidiomycota</taxon>
        <taxon>Pucciniomycotina</taxon>
        <taxon>Pucciniomycetes</taxon>
        <taxon>Pucciniales</taxon>
        <taxon>Pucciniaceae</taxon>
        <taxon>Puccinia</taxon>
    </lineage>
</organism>
<evidence type="ECO:0000256" key="2">
    <source>
        <dbReference type="SAM" id="SignalP"/>
    </source>
</evidence>
<name>A0A5B0PL97_PUCGR</name>
<dbReference type="OrthoDB" id="299828at2759"/>
<keyword evidence="4" id="KW-1185">Reference proteome</keyword>
<gene>
    <name evidence="3" type="ORF">PGT21_019329</name>
</gene>